<dbReference type="EMBL" id="BK015357">
    <property type="protein sequence ID" value="DAE02991.1"/>
    <property type="molecule type" value="Genomic_DNA"/>
</dbReference>
<protein>
    <submittedName>
        <fullName evidence="1">Uncharacterized protein</fullName>
    </submittedName>
</protein>
<evidence type="ECO:0000313" key="1">
    <source>
        <dbReference type="EMBL" id="DAE02991.1"/>
    </source>
</evidence>
<proteinExistence type="predicted"/>
<organism evidence="1">
    <name type="scientific">Siphoviridae sp. ct0Ci105</name>
    <dbReference type="NCBI Taxonomy" id="2825292"/>
    <lineage>
        <taxon>Viruses</taxon>
        <taxon>Duplodnaviria</taxon>
        <taxon>Heunggongvirae</taxon>
        <taxon>Uroviricota</taxon>
        <taxon>Caudoviricetes</taxon>
    </lineage>
</organism>
<reference evidence="1" key="1">
    <citation type="journal article" date="2021" name="Proc. Natl. Acad. Sci. U.S.A.">
        <title>A Catalog of Tens of Thousands of Viruses from Human Metagenomes Reveals Hidden Associations with Chronic Diseases.</title>
        <authorList>
            <person name="Tisza M.J."/>
            <person name="Buck C.B."/>
        </authorList>
    </citation>
    <scope>NUCLEOTIDE SEQUENCE</scope>
    <source>
        <strain evidence="1">Ct0Ci105</strain>
    </source>
</reference>
<sequence length="108" mass="11701">MSKRGSGSSARAGSGFVDHSRYAKQHNDIVSFVKKQVGVDLNKYRDGDGSSPSTSSFWEKDGAKVAFDLKGMSSSDRTKLMQLAQKPFGVVVEPAGGWVGFVSRKKKK</sequence>
<accession>A0A8S5P764</accession>
<name>A0A8S5P764_9CAUD</name>